<sequence>MVKMMDGASETTPLHSESRDEARNKVNPGGTFKTTFGTVLTCIGCMVGTGNIWRFPRILANNSGDEGCLQFLLVWLLFLFFWSIPIILIEYGTGRYTKKATIASFQELAGPKSAWAGGWIGVISVGISGYYSVIVGWCIYYLFYYIGHALPEDYAASSSTFQSFANESAMPVLFHTIAIVLAALTVLWGVKSIEVVSSIIVSIFLLLLLICFIWSLTLPNASDGIQFLFTPDWVQFRNPRMWVDAVSQNAFDTGAGSGLFVSYSAYMTAETGIVKYGTLIPIGNNIVSLLCGMLTYATVFSTQSPNLNQTEIVDLLSENGPANTGLTFIWFPIFFNEMGKGGRFVCIIFFLAIVFAGLSSLTANIELQVKIVEDFGLNRKIATVLCALTIFLLGLGSALDLHFLINQDFVWGFGLLIAGLMFLYLVIRVRPSTFRRKMFNEYSLNDWHLYAIWDWIVMFIAPIEAVVLIIWWAYNTISESPEDWYKFLPESFMSTIVQWVGVIIILITINLLTLRYRGASRPPSNTPGTHLFFNSDPKTPITTISYNAMSSTGEDTHDGNYRGSVAFTSDNDIGTAVLSHNNETDDETALLGKGELK</sequence>
<dbReference type="GeneID" id="754651"/>
<keyword evidence="3 8" id="KW-0812">Transmembrane</keyword>
<dbReference type="OMA" id="LPKMAMN"/>
<dbReference type="PRINTS" id="PR00176">
    <property type="entry name" value="NANEUSMPORT"/>
</dbReference>
<dbReference type="Proteomes" id="UP000007110">
    <property type="component" value="Unassembled WGS sequence"/>
</dbReference>
<evidence type="ECO:0000256" key="3">
    <source>
        <dbReference type="ARBA" id="ARBA00022692"/>
    </source>
</evidence>
<reference evidence="9" key="2">
    <citation type="submission" date="2021-01" db="UniProtKB">
        <authorList>
            <consortium name="EnsemblMetazoa"/>
        </authorList>
    </citation>
    <scope>IDENTIFICATION</scope>
</reference>
<keyword evidence="6" id="KW-0479">Metal-binding</keyword>
<evidence type="ECO:0000313" key="9">
    <source>
        <dbReference type="EnsemblMetazoa" id="XP_030829843"/>
    </source>
</evidence>
<dbReference type="KEGG" id="spu:754651"/>
<reference evidence="10" key="1">
    <citation type="submission" date="2015-02" db="EMBL/GenBank/DDBJ databases">
        <title>Genome sequencing for Strongylocentrotus purpuratus.</title>
        <authorList>
            <person name="Murali S."/>
            <person name="Liu Y."/>
            <person name="Vee V."/>
            <person name="English A."/>
            <person name="Wang M."/>
            <person name="Skinner E."/>
            <person name="Han Y."/>
            <person name="Muzny D.M."/>
            <person name="Worley K.C."/>
            <person name="Gibbs R.A."/>
        </authorList>
    </citation>
    <scope>NUCLEOTIDE SEQUENCE</scope>
</reference>
<feature type="binding site" evidence="6">
    <location>
        <position position="360"/>
    </location>
    <ligand>
        <name>Na(+)</name>
        <dbReference type="ChEBI" id="CHEBI:29101"/>
        <label>1</label>
    </ligand>
</feature>
<dbReference type="PANTHER" id="PTHR42948:SF1">
    <property type="entry name" value="TRANSPORTER"/>
    <property type="match status" value="1"/>
</dbReference>
<dbReference type="InterPro" id="IPR037272">
    <property type="entry name" value="SNS_sf"/>
</dbReference>
<evidence type="ECO:0000256" key="1">
    <source>
        <dbReference type="ARBA" id="ARBA00004141"/>
    </source>
</evidence>
<keyword evidence="5 8" id="KW-0472">Membrane</keyword>
<feature type="transmembrane region" description="Helical" evidence="8">
    <location>
        <begin position="381"/>
        <end position="403"/>
    </location>
</feature>
<name>A0A7M7N488_STRPU</name>
<feature type="transmembrane region" description="Helical" evidence="8">
    <location>
        <begin position="409"/>
        <end position="427"/>
    </location>
</feature>
<organism evidence="9 10">
    <name type="scientific">Strongylocentrotus purpuratus</name>
    <name type="common">Purple sea urchin</name>
    <dbReference type="NCBI Taxonomy" id="7668"/>
    <lineage>
        <taxon>Eukaryota</taxon>
        <taxon>Metazoa</taxon>
        <taxon>Echinodermata</taxon>
        <taxon>Eleutherozoa</taxon>
        <taxon>Echinozoa</taxon>
        <taxon>Echinoidea</taxon>
        <taxon>Euechinoidea</taxon>
        <taxon>Echinacea</taxon>
        <taxon>Camarodonta</taxon>
        <taxon>Echinidea</taxon>
        <taxon>Strongylocentrotidae</taxon>
        <taxon>Strongylocentrotus</taxon>
    </lineage>
</organism>
<dbReference type="Pfam" id="PF00209">
    <property type="entry name" value="SNF"/>
    <property type="match status" value="2"/>
</dbReference>
<evidence type="ECO:0000256" key="6">
    <source>
        <dbReference type="PIRSR" id="PIRSR600175-1"/>
    </source>
</evidence>
<feature type="transmembrane region" description="Helical" evidence="8">
    <location>
        <begin position="195"/>
        <end position="216"/>
    </location>
</feature>
<feature type="binding site" evidence="6">
    <location>
        <position position="44"/>
    </location>
    <ligand>
        <name>Na(+)</name>
        <dbReference type="ChEBI" id="CHEBI:29101"/>
        <label>2</label>
    </ligand>
</feature>
<feature type="region of interest" description="Disordered" evidence="7">
    <location>
        <begin position="1"/>
        <end position="27"/>
    </location>
</feature>
<feature type="binding site" evidence="6">
    <location>
        <position position="51"/>
    </location>
    <ligand>
        <name>Na(+)</name>
        <dbReference type="ChEBI" id="CHEBI:29101"/>
        <label>1</label>
    </ligand>
</feature>
<keyword evidence="6" id="KW-0915">Sodium</keyword>
<keyword evidence="2" id="KW-0813">Transport</keyword>
<keyword evidence="10" id="KW-1185">Reference proteome</keyword>
<feature type="binding site" evidence="6">
    <location>
        <position position="47"/>
    </location>
    <ligand>
        <name>Na(+)</name>
        <dbReference type="ChEBI" id="CHEBI:29101"/>
        <label>1</label>
    </ligand>
</feature>
<feature type="transmembrane region" description="Helical" evidence="8">
    <location>
        <begin position="447"/>
        <end position="472"/>
    </location>
</feature>
<comment type="subcellular location">
    <subcellularLocation>
        <location evidence="1">Membrane</location>
        <topology evidence="1">Multi-pass membrane protein</topology>
    </subcellularLocation>
</comment>
<keyword evidence="4 8" id="KW-1133">Transmembrane helix</keyword>
<dbReference type="InterPro" id="IPR000175">
    <property type="entry name" value="Na/ntran_symport"/>
</dbReference>
<feature type="transmembrane region" description="Helical" evidence="8">
    <location>
        <begin position="492"/>
        <end position="512"/>
    </location>
</feature>
<evidence type="ECO:0000256" key="4">
    <source>
        <dbReference type="ARBA" id="ARBA00022989"/>
    </source>
</evidence>
<dbReference type="PANTHER" id="PTHR42948">
    <property type="entry name" value="TRANSPORTER"/>
    <property type="match status" value="1"/>
</dbReference>
<feature type="transmembrane region" description="Helical" evidence="8">
    <location>
        <begin position="341"/>
        <end position="361"/>
    </location>
</feature>
<evidence type="ECO:0000256" key="7">
    <source>
        <dbReference type="SAM" id="MobiDB-lite"/>
    </source>
</evidence>
<dbReference type="GO" id="GO:0046872">
    <property type="term" value="F:metal ion binding"/>
    <property type="evidence" value="ECO:0007669"/>
    <property type="project" value="UniProtKB-KW"/>
</dbReference>
<feature type="transmembrane region" description="Helical" evidence="8">
    <location>
        <begin position="73"/>
        <end position="93"/>
    </location>
</feature>
<feature type="transmembrane region" description="Helical" evidence="8">
    <location>
        <begin position="114"/>
        <end position="143"/>
    </location>
</feature>
<feature type="transmembrane region" description="Helical" evidence="8">
    <location>
        <begin position="168"/>
        <end position="188"/>
    </location>
</feature>
<feature type="binding site" evidence="6">
    <location>
        <position position="284"/>
    </location>
    <ligand>
        <name>Na(+)</name>
        <dbReference type="ChEBI" id="CHEBI:29101"/>
        <label>1</label>
    </ligand>
</feature>
<dbReference type="EnsemblMetazoa" id="XM_030973983">
    <property type="protein sequence ID" value="XP_030829843"/>
    <property type="gene ID" value="LOC754651"/>
</dbReference>
<evidence type="ECO:0000256" key="8">
    <source>
        <dbReference type="SAM" id="Phobius"/>
    </source>
</evidence>
<evidence type="ECO:0000313" key="10">
    <source>
        <dbReference type="Proteomes" id="UP000007110"/>
    </source>
</evidence>
<proteinExistence type="predicted"/>
<dbReference type="GO" id="GO:0016020">
    <property type="term" value="C:membrane"/>
    <property type="evidence" value="ECO:0007669"/>
    <property type="project" value="UniProtKB-SubCell"/>
</dbReference>
<dbReference type="PROSITE" id="PS50267">
    <property type="entry name" value="NA_NEUROTRAN_SYMP_3"/>
    <property type="match status" value="1"/>
</dbReference>
<dbReference type="RefSeq" id="XP_030829843.1">
    <property type="nucleotide sequence ID" value="XM_030973983.1"/>
</dbReference>
<protein>
    <submittedName>
        <fullName evidence="9">Uncharacterized protein</fullName>
    </submittedName>
</protein>
<dbReference type="Gene3D" id="1.20.1740.10">
    <property type="entry name" value="Amino acid/polyamine transporter I"/>
    <property type="match status" value="1"/>
</dbReference>
<accession>A0A7M7N488</accession>
<dbReference type="InParanoid" id="A0A7M7N488"/>
<dbReference type="SUPFAM" id="SSF161070">
    <property type="entry name" value="SNF-like"/>
    <property type="match status" value="1"/>
</dbReference>
<evidence type="ECO:0000256" key="5">
    <source>
        <dbReference type="ARBA" id="ARBA00023136"/>
    </source>
</evidence>
<dbReference type="OrthoDB" id="6581954at2759"/>
<evidence type="ECO:0000256" key="2">
    <source>
        <dbReference type="ARBA" id="ARBA00022448"/>
    </source>
</evidence>
<dbReference type="NCBIfam" id="NF037979">
    <property type="entry name" value="Na_transp"/>
    <property type="match status" value="1"/>
</dbReference>
<feature type="transmembrane region" description="Helical" evidence="8">
    <location>
        <begin position="34"/>
        <end position="53"/>
    </location>
</feature>
<dbReference type="AlphaFoldDB" id="A0A7M7N488"/>